<protein>
    <recommendedName>
        <fullName evidence="18">Thiol:disulfide interchange protein DsbD</fullName>
        <ecNumber evidence="18">1.8.1.8</ecNumber>
    </recommendedName>
    <alternativeName>
        <fullName evidence="18">Protein-disulfide reductase</fullName>
        <shortName evidence="18">Disulfide reductase</shortName>
    </alternativeName>
</protein>
<keyword evidence="12 18" id="KW-0520">NAD</keyword>
<evidence type="ECO:0000256" key="9">
    <source>
        <dbReference type="ARBA" id="ARBA00022982"/>
    </source>
</evidence>
<dbReference type="PANTHER" id="PTHR32234">
    <property type="entry name" value="THIOL:DISULFIDE INTERCHANGE PROTEIN DSBD"/>
    <property type="match status" value="1"/>
</dbReference>
<dbReference type="NCBIfam" id="NF001419">
    <property type="entry name" value="PRK00293.1"/>
    <property type="match status" value="1"/>
</dbReference>
<keyword evidence="10 18" id="KW-1133">Transmembrane helix</keyword>
<dbReference type="SUPFAM" id="SSF74863">
    <property type="entry name" value="Thiol:disulfide interchange protein DsbD, N-terminal domain (DsbD-alpha)"/>
    <property type="match status" value="1"/>
</dbReference>
<comment type="subcellular location">
    <subcellularLocation>
        <location evidence="1 18">Cell inner membrane</location>
        <topology evidence="1 18">Multi-pass membrane protein</topology>
    </subcellularLocation>
</comment>
<evidence type="ECO:0000256" key="1">
    <source>
        <dbReference type="ARBA" id="ARBA00004429"/>
    </source>
</evidence>
<evidence type="ECO:0000256" key="14">
    <source>
        <dbReference type="ARBA" id="ARBA00023157"/>
    </source>
</evidence>
<feature type="disulfide bond" description="Redox-active" evidence="18">
    <location>
        <begin position="505"/>
        <end position="508"/>
    </location>
</feature>
<keyword evidence="21" id="KW-1185">Reference proteome</keyword>
<keyword evidence="8 18" id="KW-0201">Cytochrome c-type biogenesis</keyword>
<dbReference type="PROSITE" id="PS51352">
    <property type="entry name" value="THIOREDOXIN_2"/>
    <property type="match status" value="1"/>
</dbReference>
<feature type="disulfide bond" description="Redox-active" evidence="18">
    <location>
        <begin position="192"/>
        <end position="314"/>
    </location>
</feature>
<dbReference type="EMBL" id="VLKG01000008">
    <property type="protein sequence ID" value="TWH64638.1"/>
    <property type="molecule type" value="Genomic_DNA"/>
</dbReference>
<dbReference type="CDD" id="cd02953">
    <property type="entry name" value="DsbDgamma"/>
    <property type="match status" value="1"/>
</dbReference>
<evidence type="ECO:0000256" key="4">
    <source>
        <dbReference type="ARBA" id="ARBA00022475"/>
    </source>
</evidence>
<sequence precursor="true">MRLLLILFLLLAGSFAQAGLFENKPNPVLGAPLNNSADFLPVRQAFQLSVGELQPEGLVVRFVIAEGYYLYRHRLQFSSTDPSVQVRVVDLPAGEPKVDEYFGSVEVFRQILQVQLQVDNPEQRPFSLKVDYQGCADKGLCYPPEQEVFPLLQKASPSASKPDVLAPKVQSLSLTGLLLFYLAGLGLAFTPCVLPMLPILSGVLLQGQPSKKQSLGLALAYVLSMSLCFAALGVLMGLFGAELNLQARLQSPWLLVPFAGFFVLLALSLFGLFELQWPQWIRGPIDQLAGRIQGGSWLGAAALGVLSSLLLSPCVSAPLAGALLYISHSGDAWGGGLQLWLLGLGMGTPLILLALGGSTLLPRTGPWMLGVRHLFGVLLLAVALWMLERILPGSLSLWLWGSLAVGSALYLGILDFAPKTPKLLLRQLIGLSLLVYGLSCWVGALQGQSDPLRPLAQATYERTSDGAVLSQNWIHLDTPEALTQELNAARSRKQPVVLDWYADWCISCKVIERQVLQHEAVVPRLAAYRLLRLDITRNTPEQRALLSQFKIFGPPAILFFNQQGEEVVDARVLGEVDRAAFLSILERFEQQISPANERGSTAITL</sequence>
<dbReference type="GO" id="GO:0005886">
    <property type="term" value="C:plasma membrane"/>
    <property type="evidence" value="ECO:0007669"/>
    <property type="project" value="UniProtKB-SubCell"/>
</dbReference>
<dbReference type="GO" id="GO:0017004">
    <property type="term" value="P:cytochrome complex assembly"/>
    <property type="evidence" value="ECO:0007669"/>
    <property type="project" value="UniProtKB-UniRule"/>
</dbReference>
<evidence type="ECO:0000256" key="15">
    <source>
        <dbReference type="ARBA" id="ARBA00023284"/>
    </source>
</evidence>
<feature type="transmembrane region" description="Helical" evidence="18">
    <location>
        <begin position="373"/>
        <end position="391"/>
    </location>
</feature>
<comment type="caution">
    <text evidence="20">The sequence shown here is derived from an EMBL/GenBank/DDBJ whole genome shotgun (WGS) entry which is preliminary data.</text>
</comment>
<feature type="transmembrane region" description="Helical" evidence="18">
    <location>
        <begin position="253"/>
        <end position="275"/>
    </location>
</feature>
<comment type="catalytic activity">
    <reaction evidence="17 18">
        <text>[protein]-dithiol + NADP(+) = [protein]-disulfide + NADPH + H(+)</text>
        <dbReference type="Rhea" id="RHEA:18753"/>
        <dbReference type="Rhea" id="RHEA-COMP:10593"/>
        <dbReference type="Rhea" id="RHEA-COMP:10594"/>
        <dbReference type="ChEBI" id="CHEBI:15378"/>
        <dbReference type="ChEBI" id="CHEBI:29950"/>
        <dbReference type="ChEBI" id="CHEBI:50058"/>
        <dbReference type="ChEBI" id="CHEBI:57783"/>
        <dbReference type="ChEBI" id="CHEBI:58349"/>
        <dbReference type="EC" id="1.8.1.8"/>
    </reaction>
</comment>
<evidence type="ECO:0000256" key="10">
    <source>
        <dbReference type="ARBA" id="ARBA00022989"/>
    </source>
</evidence>
<evidence type="ECO:0000256" key="16">
    <source>
        <dbReference type="ARBA" id="ARBA00047388"/>
    </source>
</evidence>
<keyword evidence="3 18" id="KW-0813">Transport</keyword>
<keyword evidence="5 18" id="KW-0997">Cell inner membrane</keyword>
<dbReference type="Pfam" id="PF02683">
    <property type="entry name" value="DsbD_TM"/>
    <property type="match status" value="1"/>
</dbReference>
<feature type="transmembrane region" description="Helical" evidence="18">
    <location>
        <begin position="424"/>
        <end position="444"/>
    </location>
</feature>
<evidence type="ECO:0000313" key="21">
    <source>
        <dbReference type="Proteomes" id="UP000319627"/>
    </source>
</evidence>
<evidence type="ECO:0000256" key="6">
    <source>
        <dbReference type="ARBA" id="ARBA00022692"/>
    </source>
</evidence>
<evidence type="ECO:0000256" key="18">
    <source>
        <dbReference type="HAMAP-Rule" id="MF_00399"/>
    </source>
</evidence>
<feature type="transmembrane region" description="Helical" evidence="18">
    <location>
        <begin position="397"/>
        <end position="417"/>
    </location>
</feature>
<evidence type="ECO:0000256" key="17">
    <source>
        <dbReference type="ARBA" id="ARBA00047804"/>
    </source>
</evidence>
<accession>A0A562I1S8</accession>
<dbReference type="AlphaFoldDB" id="A0A562I1S8"/>
<dbReference type="Proteomes" id="UP000319627">
    <property type="component" value="Unassembled WGS sequence"/>
</dbReference>
<feature type="domain" description="Thioredoxin" evidence="19">
    <location>
        <begin position="449"/>
        <end position="590"/>
    </location>
</feature>
<gene>
    <name evidence="18" type="primary">dsbD</name>
    <name evidence="20" type="ORF">LX59_02309</name>
</gene>
<dbReference type="PANTHER" id="PTHR32234:SF0">
    <property type="entry name" value="THIOL:DISULFIDE INTERCHANGE PROTEIN DSBD"/>
    <property type="match status" value="1"/>
</dbReference>
<dbReference type="EC" id="1.8.1.8" evidence="18"/>
<feature type="transmembrane region" description="Helical" evidence="18">
    <location>
        <begin position="296"/>
        <end position="327"/>
    </location>
</feature>
<keyword evidence="6 18" id="KW-0812">Transmembrane</keyword>
<evidence type="ECO:0000256" key="8">
    <source>
        <dbReference type="ARBA" id="ARBA00022748"/>
    </source>
</evidence>
<evidence type="ECO:0000256" key="7">
    <source>
        <dbReference type="ARBA" id="ARBA00022729"/>
    </source>
</evidence>
<feature type="chain" id="PRO_5022277520" description="Thiol:disulfide interchange protein DsbD" evidence="18">
    <location>
        <begin position="19"/>
        <end position="605"/>
    </location>
</feature>
<dbReference type="GO" id="GO:0045454">
    <property type="term" value="P:cell redox homeostasis"/>
    <property type="evidence" value="ECO:0007669"/>
    <property type="project" value="TreeGrafter"/>
</dbReference>
<dbReference type="InterPro" id="IPR022910">
    <property type="entry name" value="Thiol_diS_interchange_DbsD"/>
</dbReference>
<keyword evidence="15 18" id="KW-0676">Redox-active center</keyword>
<feature type="transmembrane region" description="Helical" evidence="18">
    <location>
        <begin position="339"/>
        <end position="361"/>
    </location>
</feature>
<proteinExistence type="inferred from homology"/>
<evidence type="ECO:0000256" key="2">
    <source>
        <dbReference type="ARBA" id="ARBA00007241"/>
    </source>
</evidence>
<evidence type="ECO:0000256" key="3">
    <source>
        <dbReference type="ARBA" id="ARBA00022448"/>
    </source>
</evidence>
<keyword evidence="13 18" id="KW-0472">Membrane</keyword>
<keyword evidence="11 18" id="KW-0560">Oxidoreductase</keyword>
<evidence type="ECO:0000256" key="13">
    <source>
        <dbReference type="ARBA" id="ARBA00023136"/>
    </source>
</evidence>
<dbReference type="InterPro" id="IPR028250">
    <property type="entry name" value="DsbDN"/>
</dbReference>
<reference evidence="20 21" key="1">
    <citation type="submission" date="2019-07" db="EMBL/GenBank/DDBJ databases">
        <title>Genomic Encyclopedia of Type Strains, Phase I: the one thousand microbial genomes (KMG-I) project.</title>
        <authorList>
            <person name="Kyrpides N."/>
        </authorList>
    </citation>
    <scope>NUCLEOTIDE SEQUENCE [LARGE SCALE GENOMIC DNA]</scope>
    <source>
        <strain evidence="20 21">DSM 375</strain>
    </source>
</reference>
<dbReference type="InterPro" id="IPR036929">
    <property type="entry name" value="DsbDN_sf"/>
</dbReference>
<feature type="signal peptide" evidence="18">
    <location>
        <begin position="1"/>
        <end position="18"/>
    </location>
</feature>
<comment type="similarity">
    <text evidence="2 18">Belongs to the thioredoxin family. DsbD subfamily.</text>
</comment>
<dbReference type="RefSeq" id="WP_144572006.1">
    <property type="nucleotide sequence ID" value="NZ_VLKG01000008.1"/>
</dbReference>
<dbReference type="HAMAP" id="MF_00399">
    <property type="entry name" value="DbsD"/>
    <property type="match status" value="1"/>
</dbReference>
<name>A0A562I1S8_9GAMM</name>
<dbReference type="GO" id="GO:0047134">
    <property type="term" value="F:protein-disulfide reductase [NAD(P)H] activity"/>
    <property type="evidence" value="ECO:0007669"/>
    <property type="project" value="UniProtKB-UniRule"/>
</dbReference>
<evidence type="ECO:0000256" key="5">
    <source>
        <dbReference type="ARBA" id="ARBA00022519"/>
    </source>
</evidence>
<keyword evidence="7 18" id="KW-0732">Signal</keyword>
<evidence type="ECO:0000259" key="19">
    <source>
        <dbReference type="PROSITE" id="PS51352"/>
    </source>
</evidence>
<keyword evidence="4 18" id="KW-1003">Cell membrane</keyword>
<organism evidence="20 21">
    <name type="scientific">Azomonas agilis</name>
    <dbReference type="NCBI Taxonomy" id="116849"/>
    <lineage>
        <taxon>Bacteria</taxon>
        <taxon>Pseudomonadati</taxon>
        <taxon>Pseudomonadota</taxon>
        <taxon>Gammaproteobacteria</taxon>
        <taxon>Pseudomonadales</taxon>
        <taxon>Pseudomonadaceae</taxon>
        <taxon>Azomonas</taxon>
    </lineage>
</organism>
<evidence type="ECO:0000256" key="11">
    <source>
        <dbReference type="ARBA" id="ARBA00023002"/>
    </source>
</evidence>
<dbReference type="Pfam" id="PF11412">
    <property type="entry name" value="DsbD_N"/>
    <property type="match status" value="1"/>
</dbReference>
<comment type="catalytic activity">
    <reaction evidence="16 18">
        <text>[protein]-dithiol + NAD(+) = [protein]-disulfide + NADH + H(+)</text>
        <dbReference type="Rhea" id="RHEA:18749"/>
        <dbReference type="Rhea" id="RHEA-COMP:10593"/>
        <dbReference type="Rhea" id="RHEA-COMP:10594"/>
        <dbReference type="ChEBI" id="CHEBI:15378"/>
        <dbReference type="ChEBI" id="CHEBI:29950"/>
        <dbReference type="ChEBI" id="CHEBI:50058"/>
        <dbReference type="ChEBI" id="CHEBI:57540"/>
        <dbReference type="ChEBI" id="CHEBI:57945"/>
        <dbReference type="EC" id="1.8.1.8"/>
    </reaction>
</comment>
<dbReference type="SUPFAM" id="SSF52833">
    <property type="entry name" value="Thioredoxin-like"/>
    <property type="match status" value="1"/>
</dbReference>
<dbReference type="InterPro" id="IPR036249">
    <property type="entry name" value="Thioredoxin-like_sf"/>
</dbReference>
<dbReference type="InterPro" id="IPR013766">
    <property type="entry name" value="Thioredoxin_domain"/>
</dbReference>
<keyword evidence="9 18" id="KW-0249">Electron transport</keyword>
<comment type="function">
    <text evidence="18">Required to facilitate the formation of correct disulfide bonds in some periplasmic proteins and for the assembly of the periplasmic c-type cytochromes. Acts by transferring electrons from cytoplasmic thioredoxin to the periplasm. This transfer involves a cascade of disulfide bond formation and reduction steps.</text>
</comment>
<evidence type="ECO:0000256" key="12">
    <source>
        <dbReference type="ARBA" id="ARBA00023027"/>
    </source>
</evidence>
<dbReference type="GO" id="GO:0009055">
    <property type="term" value="F:electron transfer activity"/>
    <property type="evidence" value="ECO:0007669"/>
    <property type="project" value="UniProtKB-UniRule"/>
</dbReference>
<dbReference type="Gene3D" id="2.60.40.1250">
    <property type="entry name" value="Thiol:disulfide interchange protein DsbD, N-terminal domain"/>
    <property type="match status" value="1"/>
</dbReference>
<dbReference type="OrthoDB" id="9811036at2"/>
<dbReference type="Gene3D" id="3.40.30.10">
    <property type="entry name" value="Glutaredoxin"/>
    <property type="match status" value="1"/>
</dbReference>
<feature type="transmembrane region" description="Helical" evidence="18">
    <location>
        <begin position="217"/>
        <end position="241"/>
    </location>
</feature>
<feature type="transmembrane region" description="Helical" evidence="18">
    <location>
        <begin position="178"/>
        <end position="205"/>
    </location>
</feature>
<keyword evidence="14 18" id="KW-1015">Disulfide bond</keyword>
<dbReference type="Pfam" id="PF13899">
    <property type="entry name" value="Thioredoxin_7"/>
    <property type="match status" value="1"/>
</dbReference>
<feature type="disulfide bond" description="Redox-active" evidence="18">
    <location>
        <begin position="135"/>
        <end position="141"/>
    </location>
</feature>
<evidence type="ECO:0000313" key="20">
    <source>
        <dbReference type="EMBL" id="TWH64638.1"/>
    </source>
</evidence>
<dbReference type="InterPro" id="IPR003834">
    <property type="entry name" value="Cyt_c_assmbl_TM_dom"/>
</dbReference>
<dbReference type="InterPro" id="IPR035671">
    <property type="entry name" value="DsbD_gamma"/>
</dbReference>